<keyword evidence="1" id="KW-1015">Disulfide bond</keyword>
<dbReference type="PANTHER" id="PTHR11675">
    <property type="entry name" value="N-ACETYLGALACTOSAMINYLTRANSFERASE"/>
    <property type="match status" value="1"/>
</dbReference>
<dbReference type="AlphaFoldDB" id="A0A8X6IC35"/>
<protein>
    <submittedName>
        <fullName evidence="3">Polypeptide N-acetylgalactosaminyltransferase 5</fullName>
    </submittedName>
</protein>
<dbReference type="GO" id="GO:0006493">
    <property type="term" value="P:protein O-linked glycosylation"/>
    <property type="evidence" value="ECO:0007669"/>
    <property type="project" value="TreeGrafter"/>
</dbReference>
<dbReference type="SUPFAM" id="SSF53448">
    <property type="entry name" value="Nucleotide-diphospho-sugar transferases"/>
    <property type="match status" value="1"/>
</dbReference>
<name>A0A8X6IC35_TRICU</name>
<feature type="domain" description="Glycosyltransferase 2-like" evidence="2">
    <location>
        <begin position="6"/>
        <end position="142"/>
    </location>
</feature>
<comment type="caution">
    <text evidence="3">The sequence shown here is derived from an EMBL/GenBank/DDBJ whole genome shotgun (WGS) entry which is preliminary data.</text>
</comment>
<dbReference type="InterPro" id="IPR001173">
    <property type="entry name" value="Glyco_trans_2-like"/>
</dbReference>
<dbReference type="GO" id="GO:0004653">
    <property type="term" value="F:polypeptide N-acetylgalactosaminyltransferase activity"/>
    <property type="evidence" value="ECO:0007669"/>
    <property type="project" value="TreeGrafter"/>
</dbReference>
<evidence type="ECO:0000256" key="1">
    <source>
        <dbReference type="ARBA" id="ARBA00023157"/>
    </source>
</evidence>
<evidence type="ECO:0000313" key="4">
    <source>
        <dbReference type="Proteomes" id="UP000887116"/>
    </source>
</evidence>
<dbReference type="EMBL" id="BMAO01005530">
    <property type="protein sequence ID" value="GFR01980.1"/>
    <property type="molecule type" value="Genomic_DNA"/>
</dbReference>
<evidence type="ECO:0000313" key="3">
    <source>
        <dbReference type="EMBL" id="GFR01980.1"/>
    </source>
</evidence>
<dbReference type="PANTHER" id="PTHR11675:SF101">
    <property type="entry name" value="POLYPEPTIDE N-ACETYLGALACTOSAMINYLTRANSFERASE 5"/>
    <property type="match status" value="1"/>
</dbReference>
<dbReference type="Pfam" id="PF00535">
    <property type="entry name" value="Glycos_transf_2"/>
    <property type="match status" value="1"/>
</dbReference>
<dbReference type="Proteomes" id="UP000887116">
    <property type="component" value="Unassembled WGS sequence"/>
</dbReference>
<sequence length="191" mass="21885">YLGRPLEEYVSKLPVSIKILRTGKRSGLIRARLIGAAKARGQVITFLDAHCECTVGWLEPLLDRIAEDRTRVVCPIIDVISDATFEYVPASDMTWGGFNWKMNFRWYRVPQREVDRRHGDRTLPVRTPTMAGGLFSIDKDYFEKIGKYDEGMDIWGGENLELSFRNKSKLFVVLSLHYLGTPVSFRDPISL</sequence>
<proteinExistence type="predicted"/>
<feature type="non-terminal residue" evidence="3">
    <location>
        <position position="1"/>
    </location>
</feature>
<dbReference type="Gene3D" id="3.90.550.10">
    <property type="entry name" value="Spore Coat Polysaccharide Biosynthesis Protein SpsA, Chain A"/>
    <property type="match status" value="1"/>
</dbReference>
<evidence type="ECO:0000259" key="2">
    <source>
        <dbReference type="Pfam" id="PF00535"/>
    </source>
</evidence>
<keyword evidence="4" id="KW-1185">Reference proteome</keyword>
<dbReference type="InterPro" id="IPR029044">
    <property type="entry name" value="Nucleotide-diphossugar_trans"/>
</dbReference>
<gene>
    <name evidence="3" type="primary">Pgant5</name>
    <name evidence="3" type="ORF">TNCT_43571</name>
</gene>
<accession>A0A8X6IC35</accession>
<dbReference type="GO" id="GO:0005794">
    <property type="term" value="C:Golgi apparatus"/>
    <property type="evidence" value="ECO:0007669"/>
    <property type="project" value="TreeGrafter"/>
</dbReference>
<reference evidence="3" key="1">
    <citation type="submission" date="2020-07" db="EMBL/GenBank/DDBJ databases">
        <title>Multicomponent nature underlies the extraordinary mechanical properties of spider dragline silk.</title>
        <authorList>
            <person name="Kono N."/>
            <person name="Nakamura H."/>
            <person name="Mori M."/>
            <person name="Yoshida Y."/>
            <person name="Ohtoshi R."/>
            <person name="Malay A.D."/>
            <person name="Moran D.A.P."/>
            <person name="Tomita M."/>
            <person name="Numata K."/>
            <person name="Arakawa K."/>
        </authorList>
    </citation>
    <scope>NUCLEOTIDE SEQUENCE</scope>
</reference>
<dbReference type="OrthoDB" id="6419255at2759"/>
<organism evidence="3 4">
    <name type="scientific">Trichonephila clavata</name>
    <name type="common">Joro spider</name>
    <name type="synonym">Nephila clavata</name>
    <dbReference type="NCBI Taxonomy" id="2740835"/>
    <lineage>
        <taxon>Eukaryota</taxon>
        <taxon>Metazoa</taxon>
        <taxon>Ecdysozoa</taxon>
        <taxon>Arthropoda</taxon>
        <taxon>Chelicerata</taxon>
        <taxon>Arachnida</taxon>
        <taxon>Araneae</taxon>
        <taxon>Araneomorphae</taxon>
        <taxon>Entelegynae</taxon>
        <taxon>Araneoidea</taxon>
        <taxon>Nephilidae</taxon>
        <taxon>Trichonephila</taxon>
    </lineage>
</organism>